<evidence type="ECO:0000259" key="2">
    <source>
        <dbReference type="Pfam" id="PF12680"/>
    </source>
</evidence>
<dbReference type="AlphaFoldDB" id="A0A3N1NXN1"/>
<evidence type="ECO:0000313" key="4">
    <source>
        <dbReference type="Proteomes" id="UP000268033"/>
    </source>
</evidence>
<dbReference type="Pfam" id="PF12680">
    <property type="entry name" value="SnoaL_2"/>
    <property type="match status" value="1"/>
</dbReference>
<evidence type="ECO:0000256" key="1">
    <source>
        <dbReference type="SAM" id="SignalP"/>
    </source>
</evidence>
<protein>
    <submittedName>
        <fullName evidence="3">SnoaL-like protein</fullName>
    </submittedName>
</protein>
<accession>A0A3N1NXN1</accession>
<gene>
    <name evidence="3" type="ORF">EDC28_112113</name>
</gene>
<dbReference type="InterPro" id="IPR032710">
    <property type="entry name" value="NTF2-like_dom_sf"/>
</dbReference>
<keyword evidence="4" id="KW-1185">Reference proteome</keyword>
<dbReference type="SUPFAM" id="SSF54427">
    <property type="entry name" value="NTF2-like"/>
    <property type="match status" value="1"/>
</dbReference>
<evidence type="ECO:0000313" key="3">
    <source>
        <dbReference type="EMBL" id="ROQ19190.1"/>
    </source>
</evidence>
<comment type="caution">
    <text evidence="3">The sequence shown here is derived from an EMBL/GenBank/DDBJ whole genome shotgun (WGS) entry which is preliminary data.</text>
</comment>
<sequence>MRFFTASALVLAAALAAPLSQAQETNMTRTTEQSTQAQQLIDKHFALWNDRNPSHWAKQLPEVYTPDLYLADYQGTARGYDAVLALLKRVQQEHPGFTFSPQPITWNHDLGRVTWHFGPKDKPKLMSGEDIFTLRDGRLASLHVFINQP</sequence>
<dbReference type="InterPro" id="IPR037401">
    <property type="entry name" value="SnoaL-like"/>
</dbReference>
<keyword evidence="1" id="KW-0732">Signal</keyword>
<feature type="chain" id="PRO_5018204851" evidence="1">
    <location>
        <begin position="23"/>
        <end position="149"/>
    </location>
</feature>
<dbReference type="RefSeq" id="WP_244946615.1">
    <property type="nucleotide sequence ID" value="NZ_RJUL01000012.1"/>
</dbReference>
<proteinExistence type="predicted"/>
<dbReference type="EMBL" id="RJUL01000012">
    <property type="protein sequence ID" value="ROQ19190.1"/>
    <property type="molecule type" value="Genomic_DNA"/>
</dbReference>
<dbReference type="Proteomes" id="UP000268033">
    <property type="component" value="Unassembled WGS sequence"/>
</dbReference>
<dbReference type="Gene3D" id="3.10.450.50">
    <property type="match status" value="1"/>
</dbReference>
<feature type="domain" description="SnoaL-like" evidence="2">
    <location>
        <begin position="42"/>
        <end position="141"/>
    </location>
</feature>
<reference evidence="3 4" key="1">
    <citation type="submission" date="2018-11" db="EMBL/GenBank/DDBJ databases">
        <title>Genomic Encyclopedia of Type Strains, Phase IV (KMG-IV): sequencing the most valuable type-strain genomes for metagenomic binning, comparative biology and taxonomic classification.</title>
        <authorList>
            <person name="Goeker M."/>
        </authorList>
    </citation>
    <scope>NUCLEOTIDE SEQUENCE [LARGE SCALE GENOMIC DNA]</scope>
    <source>
        <strain evidence="3 4">DSM 21945</strain>
    </source>
</reference>
<organism evidence="3 4">
    <name type="scientific">Gallaecimonas pentaromativorans</name>
    <dbReference type="NCBI Taxonomy" id="584787"/>
    <lineage>
        <taxon>Bacteria</taxon>
        <taxon>Pseudomonadati</taxon>
        <taxon>Pseudomonadota</taxon>
        <taxon>Gammaproteobacteria</taxon>
        <taxon>Enterobacterales</taxon>
        <taxon>Gallaecimonadaceae</taxon>
        <taxon>Gallaecimonas</taxon>
    </lineage>
</organism>
<feature type="signal peptide" evidence="1">
    <location>
        <begin position="1"/>
        <end position="22"/>
    </location>
</feature>
<name>A0A3N1NXN1_9GAMM</name>